<dbReference type="InterPro" id="IPR012910">
    <property type="entry name" value="Plug_dom"/>
</dbReference>
<keyword evidence="4 7" id="KW-0812">Transmembrane</keyword>
<feature type="chain" id="PRO_5046007837" evidence="8">
    <location>
        <begin position="23"/>
        <end position="1085"/>
    </location>
</feature>
<sequence length="1085" mass="119862">MKRILQIVLLGLCALAGGTSVAQDRTVTGKVTSAEDGQGVPGVNVLVKGTTVGSVTDTDGNYTIALPAGNTVLVFSFIGFKSQEIEVGDRTAIDVPLQPDFQQLSEVVVTALGIERNEKSLSYSAQQVKADEKLRITRDADLNSTLAGKVAGVQVLNQSGAKLGSAATIRIRGSASLTEKSPLYVIDGTPVNNFERGARGVSPVDLGINMDDVESISILKGPNATALYGQRGDAGVVQITTKRGRKTKGIGLELNSTTTFEEVNILPSYQNTYGGGGSSDFRTFTYNAGVHPAEWAALDGKKYHDYSDDASWGPKIDGSEYIPWYAWYPGTAYSFKTARYTAQPDNVRDYYETGKTFNNNINFSKSGEGYSVRVSYTNLKQTGILPNTSLDRNYISTQNSADLGRYVTIGSNINYTNEVVFGNFDDDYSNYSGAGSFNQWFHRDLDMSKLKELRNFKTPTGALASWNHTNPTSSTTFSSLNFNRGNYWYNPYSYMDYINFTTKRDRLFGDVNLTVKLNEHFRVQGFFRRNQLSSNYEDKTPDIIERSVAQTNAQAAYSTGQTSNIENNYEFLASYNQVVGDFDIDVNIGGNIRQNSYKDVRIATNGGLVVPDLFIVSNSKGALNYYNYRQNKTVRSLYGRASVGYKDFAFLEFTARNDWSSALPADNNSYFYPSVGGSFVFSELTQTVLPFLSYGKLRGSWAQVGSDMDPYQLYLTYPVDQIQFDGNILMTTPDLLTNANIKPSLSSAYEMGFDLKFLNNRAGVSFTYYKEVKKNEILNVDISTASGFSDKVINAGRVERNGIEILLEGTPVSTRSFEWNIGINLARNNSRVIELADGINTINATTPGYDVSDYFDFVYLVNKTDYDGGSNKWGQLRGTGIRKINGQPVLNDNGTYQTENDVFFGSVLPDFTGGIVNNFTYKDFSLAVAIDFQRGGKYFSLSNLWGEYSGLLSQTAATNSNGKNVRDAVAEGGGVHVTGVNENGEPVAYDVEGYNYFHQFVDHSILDNSVFDASYVKLREISLGYKVPLKSRVLQNLTFSVVARNPWLIYLSNRNIDTSELSQRWGENGQQPGTRSLGFNIKASF</sequence>
<dbReference type="EMBL" id="JBHTKA010000001">
    <property type="protein sequence ID" value="MFD0998305.1"/>
    <property type="molecule type" value="Genomic_DNA"/>
</dbReference>
<keyword evidence="5 7" id="KW-0472">Membrane</keyword>
<dbReference type="Pfam" id="PF07715">
    <property type="entry name" value="Plug"/>
    <property type="match status" value="1"/>
</dbReference>
<evidence type="ECO:0000256" key="7">
    <source>
        <dbReference type="PROSITE-ProRule" id="PRU01360"/>
    </source>
</evidence>
<keyword evidence="8" id="KW-0732">Signal</keyword>
<dbReference type="RefSeq" id="WP_377574784.1">
    <property type="nucleotide sequence ID" value="NZ_JBHTKA010000001.1"/>
</dbReference>
<evidence type="ECO:0000313" key="11">
    <source>
        <dbReference type="Proteomes" id="UP001597112"/>
    </source>
</evidence>
<evidence type="ECO:0000256" key="4">
    <source>
        <dbReference type="ARBA" id="ARBA00022692"/>
    </source>
</evidence>
<dbReference type="InterPro" id="IPR037066">
    <property type="entry name" value="Plug_dom_sf"/>
</dbReference>
<dbReference type="SUPFAM" id="SSF56935">
    <property type="entry name" value="Porins"/>
    <property type="match status" value="1"/>
</dbReference>
<feature type="domain" description="TonB-dependent receptor plug" evidence="9">
    <location>
        <begin position="121"/>
        <end position="236"/>
    </location>
</feature>
<name>A0ABW3JWF0_9BACT</name>
<keyword evidence="6 7" id="KW-0998">Cell outer membrane</keyword>
<proteinExistence type="inferred from homology"/>
<evidence type="ECO:0000256" key="2">
    <source>
        <dbReference type="ARBA" id="ARBA00022448"/>
    </source>
</evidence>
<accession>A0ABW3JWF0</accession>
<evidence type="ECO:0000256" key="5">
    <source>
        <dbReference type="ARBA" id="ARBA00023136"/>
    </source>
</evidence>
<dbReference type="SUPFAM" id="SSF49464">
    <property type="entry name" value="Carboxypeptidase regulatory domain-like"/>
    <property type="match status" value="1"/>
</dbReference>
<evidence type="ECO:0000313" key="10">
    <source>
        <dbReference type="EMBL" id="MFD0998305.1"/>
    </source>
</evidence>
<dbReference type="InterPro" id="IPR008969">
    <property type="entry name" value="CarboxyPept-like_regulatory"/>
</dbReference>
<dbReference type="Pfam" id="PF13715">
    <property type="entry name" value="CarbopepD_reg_2"/>
    <property type="match status" value="1"/>
</dbReference>
<keyword evidence="3 7" id="KW-1134">Transmembrane beta strand</keyword>
<dbReference type="InterPro" id="IPR023996">
    <property type="entry name" value="TonB-dep_OMP_SusC/RagA"/>
</dbReference>
<evidence type="ECO:0000256" key="3">
    <source>
        <dbReference type="ARBA" id="ARBA00022452"/>
    </source>
</evidence>
<feature type="signal peptide" evidence="8">
    <location>
        <begin position="1"/>
        <end position="22"/>
    </location>
</feature>
<evidence type="ECO:0000256" key="1">
    <source>
        <dbReference type="ARBA" id="ARBA00004571"/>
    </source>
</evidence>
<dbReference type="NCBIfam" id="TIGR04056">
    <property type="entry name" value="OMP_RagA_SusC"/>
    <property type="match status" value="1"/>
</dbReference>
<dbReference type="InterPro" id="IPR039426">
    <property type="entry name" value="TonB-dep_rcpt-like"/>
</dbReference>
<dbReference type="Gene3D" id="2.60.40.1120">
    <property type="entry name" value="Carboxypeptidase-like, regulatory domain"/>
    <property type="match status" value="1"/>
</dbReference>
<gene>
    <name evidence="10" type="ORF">ACFQ21_03265</name>
</gene>
<dbReference type="Gene3D" id="2.40.170.20">
    <property type="entry name" value="TonB-dependent receptor, beta-barrel domain"/>
    <property type="match status" value="1"/>
</dbReference>
<keyword evidence="11" id="KW-1185">Reference proteome</keyword>
<keyword evidence="2 7" id="KW-0813">Transport</keyword>
<reference evidence="11" key="1">
    <citation type="journal article" date="2019" name="Int. J. Syst. Evol. Microbiol.">
        <title>The Global Catalogue of Microorganisms (GCM) 10K type strain sequencing project: providing services to taxonomists for standard genome sequencing and annotation.</title>
        <authorList>
            <consortium name="The Broad Institute Genomics Platform"/>
            <consortium name="The Broad Institute Genome Sequencing Center for Infectious Disease"/>
            <person name="Wu L."/>
            <person name="Ma J."/>
        </authorList>
    </citation>
    <scope>NUCLEOTIDE SEQUENCE [LARGE SCALE GENOMIC DNA]</scope>
    <source>
        <strain evidence="11">CCUG 58938</strain>
    </source>
</reference>
<dbReference type="Gene3D" id="2.170.130.10">
    <property type="entry name" value="TonB-dependent receptor, plug domain"/>
    <property type="match status" value="1"/>
</dbReference>
<comment type="similarity">
    <text evidence="7">Belongs to the TonB-dependent receptor family.</text>
</comment>
<evidence type="ECO:0000259" key="9">
    <source>
        <dbReference type="Pfam" id="PF07715"/>
    </source>
</evidence>
<organism evidence="10 11">
    <name type="scientific">Ohtaekwangia kribbensis</name>
    <dbReference type="NCBI Taxonomy" id="688913"/>
    <lineage>
        <taxon>Bacteria</taxon>
        <taxon>Pseudomonadati</taxon>
        <taxon>Bacteroidota</taxon>
        <taxon>Cytophagia</taxon>
        <taxon>Cytophagales</taxon>
        <taxon>Fulvivirgaceae</taxon>
        <taxon>Ohtaekwangia</taxon>
    </lineage>
</organism>
<dbReference type="PROSITE" id="PS52016">
    <property type="entry name" value="TONB_DEPENDENT_REC_3"/>
    <property type="match status" value="1"/>
</dbReference>
<dbReference type="Proteomes" id="UP001597112">
    <property type="component" value="Unassembled WGS sequence"/>
</dbReference>
<dbReference type="InterPro" id="IPR036942">
    <property type="entry name" value="Beta-barrel_TonB_sf"/>
</dbReference>
<comment type="caution">
    <text evidence="10">The sequence shown here is derived from an EMBL/GenBank/DDBJ whole genome shotgun (WGS) entry which is preliminary data.</text>
</comment>
<protein>
    <submittedName>
        <fullName evidence="10">SusC/RagA family TonB-linked outer membrane protein</fullName>
    </submittedName>
</protein>
<evidence type="ECO:0000256" key="6">
    <source>
        <dbReference type="ARBA" id="ARBA00023237"/>
    </source>
</evidence>
<comment type="subcellular location">
    <subcellularLocation>
        <location evidence="1 7">Cell outer membrane</location>
        <topology evidence="1 7">Multi-pass membrane protein</topology>
    </subcellularLocation>
</comment>
<evidence type="ECO:0000256" key="8">
    <source>
        <dbReference type="SAM" id="SignalP"/>
    </source>
</evidence>